<gene>
    <name evidence="1" type="ORF">Rsub_05352</name>
</gene>
<reference evidence="1 2" key="1">
    <citation type="journal article" date="2018" name="Sci. Rep.">
        <title>Raphidocelis subcapitata (=Pseudokirchneriella subcapitata) provides an insight into genome evolution and environmental adaptations in the Sphaeropleales.</title>
        <authorList>
            <person name="Suzuki S."/>
            <person name="Yamaguchi H."/>
            <person name="Nakajima N."/>
            <person name="Kawachi M."/>
        </authorList>
    </citation>
    <scope>NUCLEOTIDE SEQUENCE [LARGE SCALE GENOMIC DNA]</scope>
    <source>
        <strain evidence="1 2">NIES-35</strain>
    </source>
</reference>
<organism evidence="1 2">
    <name type="scientific">Raphidocelis subcapitata</name>
    <dbReference type="NCBI Taxonomy" id="307507"/>
    <lineage>
        <taxon>Eukaryota</taxon>
        <taxon>Viridiplantae</taxon>
        <taxon>Chlorophyta</taxon>
        <taxon>core chlorophytes</taxon>
        <taxon>Chlorophyceae</taxon>
        <taxon>CS clade</taxon>
        <taxon>Sphaeropleales</taxon>
        <taxon>Selenastraceae</taxon>
        <taxon>Raphidocelis</taxon>
    </lineage>
</organism>
<dbReference type="InterPro" id="IPR019004">
    <property type="entry name" value="YqeY/Aim41"/>
</dbReference>
<dbReference type="GO" id="GO:0016884">
    <property type="term" value="F:carbon-nitrogen ligase activity, with glutamine as amido-N-donor"/>
    <property type="evidence" value="ECO:0007669"/>
    <property type="project" value="InterPro"/>
</dbReference>
<proteinExistence type="predicted"/>
<dbReference type="PANTHER" id="PTHR28055">
    <property type="entry name" value="ALTERED INHERITANCE OF MITOCHONDRIA PROTEIN 41, MITOCHONDRIAL"/>
    <property type="match status" value="1"/>
</dbReference>
<dbReference type="EMBL" id="BDRX01000030">
    <property type="protein sequence ID" value="GBF92269.1"/>
    <property type="molecule type" value="Genomic_DNA"/>
</dbReference>
<dbReference type="InParanoid" id="A0A2V0NY56"/>
<sequence length="203" mass="21361">MLRTMALAAATQLRAGARAAGRGAPAAPRRAAFSARPLRGGLRAYAAAAEPTSSLVARIGADMKAAMKAKEAAKLDAIRFLNAALKQREIELREKGGVLVDAEVVGTIQKLAKQRRDSIESYQKGGRDDLVAKEQAELELLEGYLPPQLSEAELRALVSEAVSEVGATTAKQMGAVMKVVQAKAAGRADNKLVSSLVKEALQG</sequence>
<comment type="caution">
    <text evidence="1">The sequence shown here is derived from an EMBL/GenBank/DDBJ whole genome shotgun (WGS) entry which is preliminary data.</text>
</comment>
<name>A0A2V0NY56_9CHLO</name>
<dbReference type="AlphaFoldDB" id="A0A2V0NY56"/>
<dbReference type="PANTHER" id="PTHR28055:SF1">
    <property type="entry name" value="ALTERED INHERITANCE OF MITOCHONDRIA PROTEIN 41, MITOCHONDRIAL"/>
    <property type="match status" value="1"/>
</dbReference>
<dbReference type="OrthoDB" id="538640at2759"/>
<dbReference type="InterPro" id="IPR042184">
    <property type="entry name" value="YqeY/Aim41_N"/>
</dbReference>
<dbReference type="Pfam" id="PF09424">
    <property type="entry name" value="YqeY"/>
    <property type="match status" value="1"/>
</dbReference>
<protein>
    <submittedName>
        <fullName evidence="1">Glutamyl-tRNA amidotransferase</fullName>
    </submittedName>
</protein>
<evidence type="ECO:0000313" key="2">
    <source>
        <dbReference type="Proteomes" id="UP000247498"/>
    </source>
</evidence>
<dbReference type="STRING" id="307507.A0A2V0NY56"/>
<evidence type="ECO:0000313" key="1">
    <source>
        <dbReference type="EMBL" id="GBF92269.1"/>
    </source>
</evidence>
<dbReference type="InterPro" id="IPR023168">
    <property type="entry name" value="GatB_Yqey_C_2"/>
</dbReference>
<keyword evidence="2" id="KW-1185">Reference proteome</keyword>
<accession>A0A2V0NY56</accession>
<dbReference type="Gene3D" id="1.10.1510.10">
    <property type="entry name" value="Uncharacterised protein YqeY/AIM41 PF09424, N-terminal domain"/>
    <property type="match status" value="1"/>
</dbReference>
<dbReference type="InterPro" id="IPR003789">
    <property type="entry name" value="Asn/Gln_tRNA_amidoTrase-B-like"/>
</dbReference>
<dbReference type="Proteomes" id="UP000247498">
    <property type="component" value="Unassembled WGS sequence"/>
</dbReference>
<dbReference type="SUPFAM" id="SSF89095">
    <property type="entry name" value="GatB/YqeY motif"/>
    <property type="match status" value="1"/>
</dbReference>
<keyword evidence="1" id="KW-0808">Transferase</keyword>
<dbReference type="Gene3D" id="1.10.10.410">
    <property type="match status" value="1"/>
</dbReference>
<dbReference type="GO" id="GO:0016740">
    <property type="term" value="F:transferase activity"/>
    <property type="evidence" value="ECO:0007669"/>
    <property type="project" value="UniProtKB-KW"/>
</dbReference>